<dbReference type="GO" id="GO:0042285">
    <property type="term" value="F:xylosyltransferase activity"/>
    <property type="evidence" value="ECO:0007669"/>
    <property type="project" value="TreeGrafter"/>
</dbReference>
<dbReference type="PANTHER" id="PTHR12270">
    <property type="entry name" value="GLYCOSYLTRANSFERASE-RELATED"/>
    <property type="match status" value="1"/>
</dbReference>
<dbReference type="KEGG" id="cput:CONPUDRAFT_41728"/>
<sequence length="355" mass="40222">DAEFLASSLPEHIILSKALANSPRPRALVPFYYRATPASRTAKAEFAHEDITLATLVTHSRFTVFKRLVERYDGPISVAVHHEWSHAHPAVASQLRALHVLYTSSPRFAERVDVHLVLAPHERALNTWRNVARQLARTGLVMMLDVDFAVCTDFRGALLNLGVVGARDAAGAGAIVPAFEYTRLRDGMDSRTFPRDKQSLLALVHSGKLDMFHRSWQPGHNSTDYTRYYAAAPGEVYKVDRYQAAYEPYVVFRRDGPPWCDERFVGYGGNKAACLFEMYLSGVSFYVLSDHFLIHQTHPYEEAARKAERKSNKKLYQDFKEEACLRYLRRHRDAGTLAGALGHNVRKECLKMRGV</sequence>
<dbReference type="OrthoDB" id="411524at2759"/>
<evidence type="ECO:0000256" key="2">
    <source>
        <dbReference type="ARBA" id="ARBA00022692"/>
    </source>
</evidence>
<comment type="caution">
    <text evidence="7">The sequence shown here is derived from an EMBL/GenBank/DDBJ whole genome shotgun (WGS) entry which is preliminary data.</text>
</comment>
<keyword evidence="8" id="KW-1185">Reference proteome</keyword>
<dbReference type="GeneID" id="19206905"/>
<gene>
    <name evidence="7" type="ORF">CONPUDRAFT_41728</name>
</gene>
<dbReference type="RefSeq" id="XP_007768980.1">
    <property type="nucleotide sequence ID" value="XM_007770790.1"/>
</dbReference>
<keyword evidence="7" id="KW-0808">Transferase</keyword>
<dbReference type="InterPro" id="IPR051292">
    <property type="entry name" value="Xyl/GlcA_transferase"/>
</dbReference>
<dbReference type="OMA" id="SGQYRIY"/>
<keyword evidence="5" id="KW-0472">Membrane</keyword>
<evidence type="ECO:0000256" key="5">
    <source>
        <dbReference type="ARBA" id="ARBA00023136"/>
    </source>
</evidence>
<evidence type="ECO:0000256" key="3">
    <source>
        <dbReference type="ARBA" id="ARBA00022968"/>
    </source>
</evidence>
<keyword evidence="6" id="KW-0325">Glycoprotein</keyword>
<evidence type="ECO:0000256" key="4">
    <source>
        <dbReference type="ARBA" id="ARBA00022989"/>
    </source>
</evidence>
<dbReference type="GO" id="GO:0035269">
    <property type="term" value="P:protein O-linked glycosylation via mannose"/>
    <property type="evidence" value="ECO:0007669"/>
    <property type="project" value="TreeGrafter"/>
</dbReference>
<organism evidence="7 8">
    <name type="scientific">Coniophora puteana (strain RWD-64-598)</name>
    <name type="common">Brown rot fungus</name>
    <dbReference type="NCBI Taxonomy" id="741705"/>
    <lineage>
        <taxon>Eukaryota</taxon>
        <taxon>Fungi</taxon>
        <taxon>Dikarya</taxon>
        <taxon>Basidiomycota</taxon>
        <taxon>Agaricomycotina</taxon>
        <taxon>Agaricomycetes</taxon>
        <taxon>Agaricomycetidae</taxon>
        <taxon>Boletales</taxon>
        <taxon>Coniophorineae</taxon>
        <taxon>Coniophoraceae</taxon>
        <taxon>Coniophora</taxon>
    </lineage>
</organism>
<evidence type="ECO:0000256" key="6">
    <source>
        <dbReference type="ARBA" id="ARBA00023180"/>
    </source>
</evidence>
<feature type="non-terminal residue" evidence="7">
    <location>
        <position position="1"/>
    </location>
</feature>
<keyword evidence="4" id="KW-1133">Transmembrane helix</keyword>
<accession>A0A5M3MNB1</accession>
<proteinExistence type="predicted"/>
<dbReference type="Pfam" id="PF13896">
    <property type="entry name" value="Glyco_transf_49"/>
    <property type="match status" value="2"/>
</dbReference>
<dbReference type="GO" id="GO:0015020">
    <property type="term" value="F:glucuronosyltransferase activity"/>
    <property type="evidence" value="ECO:0007669"/>
    <property type="project" value="TreeGrafter"/>
</dbReference>
<dbReference type="PANTHER" id="PTHR12270:SF25">
    <property type="entry name" value="GLYCOSYLTRANSFERASE-LIKE PROTEIN LARGE"/>
    <property type="match status" value="1"/>
</dbReference>
<dbReference type="Proteomes" id="UP000053558">
    <property type="component" value="Unassembled WGS sequence"/>
</dbReference>
<dbReference type="GO" id="GO:0016020">
    <property type="term" value="C:membrane"/>
    <property type="evidence" value="ECO:0007669"/>
    <property type="project" value="UniProtKB-SubCell"/>
</dbReference>
<dbReference type="AlphaFoldDB" id="A0A5M3MNB1"/>
<keyword evidence="3" id="KW-0735">Signal-anchor</keyword>
<dbReference type="EMBL" id="JH711579">
    <property type="protein sequence ID" value="EIW80639.1"/>
    <property type="molecule type" value="Genomic_DNA"/>
</dbReference>
<evidence type="ECO:0000313" key="7">
    <source>
        <dbReference type="EMBL" id="EIW80639.1"/>
    </source>
</evidence>
<reference evidence="8" key="1">
    <citation type="journal article" date="2012" name="Science">
        <title>The Paleozoic origin of enzymatic lignin decomposition reconstructed from 31 fungal genomes.</title>
        <authorList>
            <person name="Floudas D."/>
            <person name="Binder M."/>
            <person name="Riley R."/>
            <person name="Barry K."/>
            <person name="Blanchette R.A."/>
            <person name="Henrissat B."/>
            <person name="Martinez A.T."/>
            <person name="Otillar R."/>
            <person name="Spatafora J.W."/>
            <person name="Yadav J.S."/>
            <person name="Aerts A."/>
            <person name="Benoit I."/>
            <person name="Boyd A."/>
            <person name="Carlson A."/>
            <person name="Copeland A."/>
            <person name="Coutinho P.M."/>
            <person name="de Vries R.P."/>
            <person name="Ferreira P."/>
            <person name="Findley K."/>
            <person name="Foster B."/>
            <person name="Gaskell J."/>
            <person name="Glotzer D."/>
            <person name="Gorecki P."/>
            <person name="Heitman J."/>
            <person name="Hesse C."/>
            <person name="Hori C."/>
            <person name="Igarashi K."/>
            <person name="Jurgens J.A."/>
            <person name="Kallen N."/>
            <person name="Kersten P."/>
            <person name="Kohler A."/>
            <person name="Kuees U."/>
            <person name="Kumar T.K.A."/>
            <person name="Kuo A."/>
            <person name="LaButti K."/>
            <person name="Larrondo L.F."/>
            <person name="Lindquist E."/>
            <person name="Ling A."/>
            <person name="Lombard V."/>
            <person name="Lucas S."/>
            <person name="Lundell T."/>
            <person name="Martin R."/>
            <person name="McLaughlin D.J."/>
            <person name="Morgenstern I."/>
            <person name="Morin E."/>
            <person name="Murat C."/>
            <person name="Nagy L.G."/>
            <person name="Nolan M."/>
            <person name="Ohm R.A."/>
            <person name="Patyshakuliyeva A."/>
            <person name="Rokas A."/>
            <person name="Ruiz-Duenas F.J."/>
            <person name="Sabat G."/>
            <person name="Salamov A."/>
            <person name="Samejima M."/>
            <person name="Schmutz J."/>
            <person name="Slot J.C."/>
            <person name="St John F."/>
            <person name="Stenlid J."/>
            <person name="Sun H."/>
            <person name="Sun S."/>
            <person name="Syed K."/>
            <person name="Tsang A."/>
            <person name="Wiebenga A."/>
            <person name="Young D."/>
            <person name="Pisabarro A."/>
            <person name="Eastwood D.C."/>
            <person name="Martin F."/>
            <person name="Cullen D."/>
            <person name="Grigoriev I.V."/>
            <person name="Hibbett D.S."/>
        </authorList>
    </citation>
    <scope>NUCLEOTIDE SEQUENCE [LARGE SCALE GENOMIC DNA]</scope>
    <source>
        <strain evidence="8">RWD-64-598 SS2</strain>
    </source>
</reference>
<evidence type="ECO:0000313" key="8">
    <source>
        <dbReference type="Proteomes" id="UP000053558"/>
    </source>
</evidence>
<name>A0A5M3MNB1_CONPW</name>
<keyword evidence="2" id="KW-0812">Transmembrane</keyword>
<comment type="subcellular location">
    <subcellularLocation>
        <location evidence="1">Membrane</location>
        <topology evidence="1">Single-pass type II membrane protein</topology>
    </subcellularLocation>
</comment>
<feature type="non-terminal residue" evidence="7">
    <location>
        <position position="355"/>
    </location>
</feature>
<evidence type="ECO:0000256" key="1">
    <source>
        <dbReference type="ARBA" id="ARBA00004606"/>
    </source>
</evidence>
<protein>
    <submittedName>
        <fullName evidence="7">Glycosyltransferase family 49 protein</fullName>
    </submittedName>
</protein>